<protein>
    <submittedName>
        <fullName evidence="10">Cyclic nucleotide-binding domain-containing protein</fullName>
    </submittedName>
</protein>
<dbReference type="PROSITE" id="PS00888">
    <property type="entry name" value="CNMP_BINDING_1"/>
    <property type="match status" value="1"/>
</dbReference>
<sequence length="201" mass="23184">MRRVKLFSECEPSLLYELVIRFQMKMFAPNDFLCRSGDLAKEMFVLKRGILEILTEEGEVYSQLSKGGIFGEMSILKPIGSLGRLLSRRRYSLRSVEQRKALIKRGISLLIENNEIKPEQLSPTDKFAPLELSGTESVNEIFKLLKGTLDILDTELDSLYVSFADSSSTLKKQMTTLESFYLENRQLFKNTFLTSKRFCRR</sequence>
<evidence type="ECO:0000256" key="5">
    <source>
        <dbReference type="ARBA" id="ARBA00023065"/>
    </source>
</evidence>
<dbReference type="EMBL" id="JABEBT010000001">
    <property type="protein sequence ID" value="KAF7640439.1"/>
    <property type="molecule type" value="Genomic_DNA"/>
</dbReference>
<dbReference type="GO" id="GO:0005886">
    <property type="term" value="C:plasma membrane"/>
    <property type="evidence" value="ECO:0007669"/>
    <property type="project" value="TreeGrafter"/>
</dbReference>
<accession>A0A8T0A550</accession>
<keyword evidence="3" id="KW-0812">Transmembrane</keyword>
<comment type="caution">
    <text evidence="10">The sequence shown here is derived from an EMBL/GenBank/DDBJ whole genome shotgun (WGS) entry which is preliminary data.</text>
</comment>
<dbReference type="GO" id="GO:0005223">
    <property type="term" value="F:intracellularly cGMP-activated cation channel activity"/>
    <property type="evidence" value="ECO:0007669"/>
    <property type="project" value="TreeGrafter"/>
</dbReference>
<evidence type="ECO:0000256" key="4">
    <source>
        <dbReference type="ARBA" id="ARBA00022989"/>
    </source>
</evidence>
<dbReference type="PANTHER" id="PTHR45638">
    <property type="entry name" value="CYCLIC NUCLEOTIDE-GATED CATION CHANNEL SUBUNIT A"/>
    <property type="match status" value="1"/>
</dbReference>
<dbReference type="GO" id="GO:0017071">
    <property type="term" value="C:intracellular cyclic nucleotide activated cation channel complex"/>
    <property type="evidence" value="ECO:0007669"/>
    <property type="project" value="TreeGrafter"/>
</dbReference>
<dbReference type="PANTHER" id="PTHR45638:SF11">
    <property type="entry name" value="CYCLIC NUCLEOTIDE-GATED CATION CHANNEL SUBUNIT A"/>
    <property type="match status" value="1"/>
</dbReference>
<organism evidence="10 11">
    <name type="scientific">Meloidogyne graminicola</name>
    <dbReference type="NCBI Taxonomy" id="189291"/>
    <lineage>
        <taxon>Eukaryota</taxon>
        <taxon>Metazoa</taxon>
        <taxon>Ecdysozoa</taxon>
        <taxon>Nematoda</taxon>
        <taxon>Chromadorea</taxon>
        <taxon>Rhabditida</taxon>
        <taxon>Tylenchina</taxon>
        <taxon>Tylenchomorpha</taxon>
        <taxon>Tylenchoidea</taxon>
        <taxon>Meloidogynidae</taxon>
        <taxon>Meloidogyninae</taxon>
        <taxon>Meloidogyne</taxon>
    </lineage>
</organism>
<dbReference type="Pfam" id="PF00027">
    <property type="entry name" value="cNMP_binding"/>
    <property type="match status" value="1"/>
</dbReference>
<evidence type="ECO:0000256" key="2">
    <source>
        <dbReference type="ARBA" id="ARBA00022448"/>
    </source>
</evidence>
<evidence type="ECO:0000256" key="7">
    <source>
        <dbReference type="ARBA" id="ARBA00023286"/>
    </source>
</evidence>
<keyword evidence="4" id="KW-1133">Transmembrane helix</keyword>
<evidence type="ECO:0000313" key="11">
    <source>
        <dbReference type="Proteomes" id="UP000605970"/>
    </source>
</evidence>
<dbReference type="GO" id="GO:0030553">
    <property type="term" value="F:cGMP binding"/>
    <property type="evidence" value="ECO:0007669"/>
    <property type="project" value="TreeGrafter"/>
</dbReference>
<keyword evidence="6" id="KW-0472">Membrane</keyword>
<evidence type="ECO:0000313" key="10">
    <source>
        <dbReference type="EMBL" id="KAF7640439.1"/>
    </source>
</evidence>
<dbReference type="GO" id="GO:0005222">
    <property type="term" value="F:intracellularly cAMP-activated cation channel activity"/>
    <property type="evidence" value="ECO:0007669"/>
    <property type="project" value="TreeGrafter"/>
</dbReference>
<dbReference type="Gene3D" id="2.60.120.10">
    <property type="entry name" value="Jelly Rolls"/>
    <property type="match status" value="1"/>
</dbReference>
<dbReference type="SUPFAM" id="SSF51206">
    <property type="entry name" value="cAMP-binding domain-like"/>
    <property type="match status" value="1"/>
</dbReference>
<keyword evidence="2" id="KW-0813">Transport</keyword>
<dbReference type="GO" id="GO:0044877">
    <property type="term" value="F:protein-containing complex binding"/>
    <property type="evidence" value="ECO:0007669"/>
    <property type="project" value="TreeGrafter"/>
</dbReference>
<name>A0A8T0A550_9BILA</name>
<keyword evidence="11" id="KW-1185">Reference proteome</keyword>
<gene>
    <name evidence="10" type="ORF">Mgra_00000260</name>
</gene>
<evidence type="ECO:0000256" key="3">
    <source>
        <dbReference type="ARBA" id="ARBA00022692"/>
    </source>
</evidence>
<evidence type="ECO:0000256" key="8">
    <source>
        <dbReference type="ARBA" id="ARBA00023303"/>
    </source>
</evidence>
<dbReference type="OrthoDB" id="421226at2759"/>
<evidence type="ECO:0000259" key="9">
    <source>
        <dbReference type="PROSITE" id="PS50042"/>
    </source>
</evidence>
<keyword evidence="7" id="KW-1071">Ligand-gated ion channel</keyword>
<dbReference type="InterPro" id="IPR018488">
    <property type="entry name" value="cNMP-bd_CS"/>
</dbReference>
<dbReference type="CDD" id="cd00038">
    <property type="entry name" value="CAP_ED"/>
    <property type="match status" value="1"/>
</dbReference>
<dbReference type="SMART" id="SM00100">
    <property type="entry name" value="cNMP"/>
    <property type="match status" value="1"/>
</dbReference>
<dbReference type="InterPro" id="IPR014710">
    <property type="entry name" value="RmlC-like_jellyroll"/>
</dbReference>
<keyword evidence="5" id="KW-0406">Ion transport</keyword>
<proteinExistence type="predicted"/>
<dbReference type="AlphaFoldDB" id="A0A8T0A550"/>
<feature type="domain" description="Cyclic nucleotide-binding" evidence="9">
    <location>
        <begin position="6"/>
        <end position="76"/>
    </location>
</feature>
<dbReference type="InterPro" id="IPR050866">
    <property type="entry name" value="CNG_cation_channel"/>
</dbReference>
<evidence type="ECO:0000256" key="1">
    <source>
        <dbReference type="ARBA" id="ARBA00004141"/>
    </source>
</evidence>
<dbReference type="PROSITE" id="PS50042">
    <property type="entry name" value="CNMP_BINDING_3"/>
    <property type="match status" value="1"/>
</dbReference>
<dbReference type="InterPro" id="IPR000595">
    <property type="entry name" value="cNMP-bd_dom"/>
</dbReference>
<comment type="subcellular location">
    <subcellularLocation>
        <location evidence="1">Membrane</location>
        <topology evidence="1">Multi-pass membrane protein</topology>
    </subcellularLocation>
</comment>
<dbReference type="Proteomes" id="UP000605970">
    <property type="component" value="Unassembled WGS sequence"/>
</dbReference>
<keyword evidence="8" id="KW-0407">Ion channel</keyword>
<reference evidence="10" key="1">
    <citation type="journal article" date="2020" name="Ecol. Evol.">
        <title>Genome structure and content of the rice root-knot nematode (Meloidogyne graminicola).</title>
        <authorList>
            <person name="Phan N.T."/>
            <person name="Danchin E.G.J."/>
            <person name="Klopp C."/>
            <person name="Perfus-Barbeoch L."/>
            <person name="Kozlowski D.K."/>
            <person name="Koutsovoulos G.D."/>
            <person name="Lopez-Roques C."/>
            <person name="Bouchez O."/>
            <person name="Zahm M."/>
            <person name="Besnard G."/>
            <person name="Bellafiore S."/>
        </authorList>
    </citation>
    <scope>NUCLEOTIDE SEQUENCE</scope>
    <source>
        <strain evidence="10">VN-18</strain>
    </source>
</reference>
<dbReference type="InterPro" id="IPR018490">
    <property type="entry name" value="cNMP-bd_dom_sf"/>
</dbReference>
<evidence type="ECO:0000256" key="6">
    <source>
        <dbReference type="ARBA" id="ARBA00023136"/>
    </source>
</evidence>